<dbReference type="PANTHER" id="PTHR43684">
    <property type="match status" value="1"/>
</dbReference>
<dbReference type="GO" id="GO:0003824">
    <property type="term" value="F:catalytic activity"/>
    <property type="evidence" value="ECO:0007669"/>
    <property type="project" value="UniProtKB-ARBA"/>
</dbReference>
<dbReference type="RefSeq" id="WP_169418487.1">
    <property type="nucleotide sequence ID" value="NZ_JABBFX010000001.1"/>
</dbReference>
<reference evidence="2 3" key="1">
    <citation type="submission" date="2020-04" db="EMBL/GenBank/DDBJ databases">
        <title>Ramlibacter sp. G-1-2-2 isolated from soil.</title>
        <authorList>
            <person name="Dahal R.H."/>
        </authorList>
    </citation>
    <scope>NUCLEOTIDE SEQUENCE [LARGE SCALE GENOMIC DNA]</scope>
    <source>
        <strain evidence="2 3">G-1-2-2</strain>
    </source>
</reference>
<dbReference type="CDD" id="cd06558">
    <property type="entry name" value="crotonase-like"/>
    <property type="match status" value="1"/>
</dbReference>
<proteinExistence type="inferred from homology"/>
<dbReference type="SUPFAM" id="SSF52096">
    <property type="entry name" value="ClpP/crotonase"/>
    <property type="match status" value="1"/>
</dbReference>
<name>A0A848H534_9BURK</name>
<evidence type="ECO:0000313" key="2">
    <source>
        <dbReference type="EMBL" id="NML44350.1"/>
    </source>
</evidence>
<dbReference type="InterPro" id="IPR029045">
    <property type="entry name" value="ClpP/crotonase-like_dom_sf"/>
</dbReference>
<protein>
    <submittedName>
        <fullName evidence="2">Enoyl-CoA hydratase</fullName>
    </submittedName>
</protein>
<dbReference type="InterPro" id="IPR051053">
    <property type="entry name" value="ECH/Chromodomain_protein"/>
</dbReference>
<evidence type="ECO:0000256" key="1">
    <source>
        <dbReference type="ARBA" id="ARBA00005254"/>
    </source>
</evidence>
<dbReference type="Pfam" id="PF00378">
    <property type="entry name" value="ECH_1"/>
    <property type="match status" value="1"/>
</dbReference>
<gene>
    <name evidence="2" type="ORF">HHL11_11350</name>
</gene>
<evidence type="ECO:0000313" key="3">
    <source>
        <dbReference type="Proteomes" id="UP000541185"/>
    </source>
</evidence>
<keyword evidence="3" id="KW-1185">Reference proteome</keyword>
<dbReference type="Proteomes" id="UP000541185">
    <property type="component" value="Unassembled WGS sequence"/>
</dbReference>
<dbReference type="EMBL" id="JABBFX010000001">
    <property type="protein sequence ID" value="NML44350.1"/>
    <property type="molecule type" value="Genomic_DNA"/>
</dbReference>
<dbReference type="Gene3D" id="3.90.226.10">
    <property type="entry name" value="2-enoyl-CoA Hydratase, Chain A, domain 1"/>
    <property type="match status" value="1"/>
</dbReference>
<dbReference type="InterPro" id="IPR001753">
    <property type="entry name" value="Enoyl-CoA_hydra/iso"/>
</dbReference>
<comment type="similarity">
    <text evidence="1">Belongs to the enoyl-CoA hydratase/isomerase family.</text>
</comment>
<accession>A0A848H534</accession>
<sequence>MELKVTTYGVDADGVATVQFNRPGRGNSWTARMNEEFRFLMAQADADPQVRVIVLTGGGRQFCVGADFGALDFYAEGDKDYLATVRGERFAQPGYGVRPEFDHDLVWQWGLRKPVLAAINGACAGIAVAIAGFCDLRYAVAGAKFTTVAPRIGLPAEYGMAWLLPRLMGVTHAMDVLLTGRVFLAEEARAMGFLNAVFAQDEFAARIAEIARNIARNGSPRAMERTKRQVYGELMAADVGACVEDSKRLIGEFMQSPDFREGVAAQREQRLPRFAALAGGREAGQ</sequence>
<dbReference type="PANTHER" id="PTHR43684:SF4">
    <property type="entry name" value="ENOYL-COA HYDRATASE_ISOMERASE FAMILY PROTEIN (AFU_ORTHOLOGUE AFUA_1G01890)"/>
    <property type="match status" value="1"/>
</dbReference>
<organism evidence="2 3">
    <name type="scientific">Ramlibacter agri</name>
    <dbReference type="NCBI Taxonomy" id="2728837"/>
    <lineage>
        <taxon>Bacteria</taxon>
        <taxon>Pseudomonadati</taxon>
        <taxon>Pseudomonadota</taxon>
        <taxon>Betaproteobacteria</taxon>
        <taxon>Burkholderiales</taxon>
        <taxon>Comamonadaceae</taxon>
        <taxon>Ramlibacter</taxon>
    </lineage>
</organism>
<dbReference type="AlphaFoldDB" id="A0A848H534"/>
<comment type="caution">
    <text evidence="2">The sequence shown here is derived from an EMBL/GenBank/DDBJ whole genome shotgun (WGS) entry which is preliminary data.</text>
</comment>